<dbReference type="InterPro" id="IPR001567">
    <property type="entry name" value="Pept_M3A_M3B_dom"/>
</dbReference>
<organism evidence="10 11">
    <name type="scientific">Shewanella jiangmenensis</name>
    <dbReference type="NCBI Taxonomy" id="2837387"/>
    <lineage>
        <taxon>Bacteria</taxon>
        <taxon>Pseudomonadati</taxon>
        <taxon>Pseudomonadota</taxon>
        <taxon>Gammaproteobacteria</taxon>
        <taxon>Alteromonadales</taxon>
        <taxon>Shewanellaceae</taxon>
        <taxon>Shewanella</taxon>
    </lineage>
</organism>
<keyword evidence="6 7" id="KW-0482">Metalloprotease</keyword>
<evidence type="ECO:0000256" key="4">
    <source>
        <dbReference type="ARBA" id="ARBA00022801"/>
    </source>
</evidence>
<dbReference type="InterPro" id="IPR024079">
    <property type="entry name" value="MetalloPept_cat_dom_sf"/>
</dbReference>
<evidence type="ECO:0000313" key="10">
    <source>
        <dbReference type="EMBL" id="MBT1444796.1"/>
    </source>
</evidence>
<dbReference type="InterPro" id="IPR034005">
    <property type="entry name" value="M3A_DCP"/>
</dbReference>
<evidence type="ECO:0000256" key="5">
    <source>
        <dbReference type="ARBA" id="ARBA00022833"/>
    </source>
</evidence>
<gene>
    <name evidence="10" type="ORF">KJI95_09705</name>
</gene>
<dbReference type="PANTHER" id="PTHR43660">
    <property type="entry name" value="DIPEPTIDYL CARBOXYPEPTIDASE"/>
    <property type="match status" value="1"/>
</dbReference>
<evidence type="ECO:0000256" key="2">
    <source>
        <dbReference type="ARBA" id="ARBA00022670"/>
    </source>
</evidence>
<dbReference type="InterPro" id="IPR024077">
    <property type="entry name" value="Neurolysin/TOP_dom2"/>
</dbReference>
<name>A0ABS5V5A4_9GAMM</name>
<reference evidence="10 11" key="1">
    <citation type="submission" date="2021-05" db="EMBL/GenBank/DDBJ databases">
        <title>Shewanella sp. JM162201.</title>
        <authorList>
            <person name="Xu S."/>
            <person name="Li A."/>
        </authorList>
    </citation>
    <scope>NUCLEOTIDE SEQUENCE [LARGE SCALE GENOMIC DNA]</scope>
    <source>
        <strain evidence="10 11">JM162201</strain>
    </source>
</reference>
<keyword evidence="5 7" id="KW-0862">Zinc</keyword>
<dbReference type="Gene3D" id="1.10.1370.40">
    <property type="match status" value="1"/>
</dbReference>
<dbReference type="SUPFAM" id="SSF55486">
    <property type="entry name" value="Metalloproteases ('zincins'), catalytic domain"/>
    <property type="match status" value="1"/>
</dbReference>
<keyword evidence="4 7" id="KW-0378">Hydrolase</keyword>
<keyword evidence="2 7" id="KW-0645">Protease</keyword>
<dbReference type="InterPro" id="IPR045090">
    <property type="entry name" value="Pept_M3A_M3B"/>
</dbReference>
<evidence type="ECO:0000256" key="7">
    <source>
        <dbReference type="RuleBase" id="RU003435"/>
    </source>
</evidence>
<sequence>MHKSLIALAVGSALLLGGCKSEQPAKEAAPASQTSAAEAAPAAAVATEGLSQDNPFFAASTLQYQAPDFTKIKSEHFEPALMQGLKEHKAEIEAIANNADAPTFDNTIVAMEKAGALLTRTSKVFYNLTGTDSTPELRALQGKMAPLMSAHSDDINLNPKLFARIEALYNSRDTLGLTKEEVRLIEVYQQQFVMAGAKLTDEQKQKIRTLNEEHSKLTDEFQQRLLRLTKEIAVVVDSKEQLAGLSDTQIRMAADDAKAAGHEGKYLLSITNTTRQPVLSQLENRELRQRVWEASANRGQSGENETASLVSRLAQLRAERAALLGFDNWATYRLGPQMAGNPEAVYKLFGTMVPKVVENTKKEAADIQAMIKKTGGDFELKPWDWEFYAEKVRQEKFSLDEASLKPYFEFNRVLEDGVFYTIKELYGVTMKPRPDLPVYHPDVKAYEMFDEDGTSMAIFYADYFAREGKRGGAWKSSFVDQTGLLGNKPVVLNVMNIKKAPDGEPTFVSYDEVTTMFHEMGHGTHGMFSKVKYPTLAGTKVSRDFVEFPSTFEEDWAAHPKVLANYARHYQTGEALPQDLLDKLLKSRSFNQGFDTLEYMSAALVDLEWHSLKAGEEQKNVVEFEAAALKKHGVDIEAVPPRYRSTYFAHAFPGGYSASYYAYMWSEILAADAFAYVQTQGGLSREIGMKYRKTIREVGNSVPPMEAYKNFRGQEPTTDGLLERRGLK</sequence>
<keyword evidence="11" id="KW-1185">Reference proteome</keyword>
<dbReference type="PANTHER" id="PTHR43660:SF1">
    <property type="entry name" value="DIPEPTIDYL CARBOXYPEPTIDASE"/>
    <property type="match status" value="1"/>
</dbReference>
<dbReference type="Proteomes" id="UP001195903">
    <property type="component" value="Unassembled WGS sequence"/>
</dbReference>
<evidence type="ECO:0000256" key="1">
    <source>
        <dbReference type="ARBA" id="ARBA00006040"/>
    </source>
</evidence>
<evidence type="ECO:0000256" key="8">
    <source>
        <dbReference type="SAM" id="MobiDB-lite"/>
    </source>
</evidence>
<dbReference type="Gene3D" id="1.10.1370.10">
    <property type="entry name" value="Neurolysin, domain 3"/>
    <property type="match status" value="1"/>
</dbReference>
<proteinExistence type="inferred from homology"/>
<evidence type="ECO:0000256" key="3">
    <source>
        <dbReference type="ARBA" id="ARBA00022723"/>
    </source>
</evidence>
<dbReference type="Pfam" id="PF01432">
    <property type="entry name" value="Peptidase_M3"/>
    <property type="match status" value="1"/>
</dbReference>
<accession>A0ABS5V5A4</accession>
<dbReference type="PROSITE" id="PS51257">
    <property type="entry name" value="PROKAR_LIPOPROTEIN"/>
    <property type="match status" value="1"/>
</dbReference>
<evidence type="ECO:0000313" key="11">
    <source>
        <dbReference type="Proteomes" id="UP001195903"/>
    </source>
</evidence>
<dbReference type="CDD" id="cd06456">
    <property type="entry name" value="M3A_DCP"/>
    <property type="match status" value="1"/>
</dbReference>
<comment type="cofactor">
    <cofactor evidence="7">
        <name>Zn(2+)</name>
        <dbReference type="ChEBI" id="CHEBI:29105"/>
    </cofactor>
    <text evidence="7">Binds 1 zinc ion.</text>
</comment>
<evidence type="ECO:0000259" key="9">
    <source>
        <dbReference type="Pfam" id="PF01432"/>
    </source>
</evidence>
<feature type="region of interest" description="Disordered" evidence="8">
    <location>
        <begin position="706"/>
        <end position="728"/>
    </location>
</feature>
<comment type="similarity">
    <text evidence="1 7">Belongs to the peptidase M3 family.</text>
</comment>
<protein>
    <submittedName>
        <fullName evidence="10">M3 family metallopeptidase</fullName>
    </submittedName>
</protein>
<comment type="caution">
    <text evidence="10">The sequence shown here is derived from an EMBL/GenBank/DDBJ whole genome shotgun (WGS) entry which is preliminary data.</text>
</comment>
<evidence type="ECO:0000256" key="6">
    <source>
        <dbReference type="ARBA" id="ARBA00023049"/>
    </source>
</evidence>
<feature type="domain" description="Peptidase M3A/M3B catalytic" evidence="9">
    <location>
        <begin position="279"/>
        <end position="726"/>
    </location>
</feature>
<dbReference type="RefSeq" id="WP_214506997.1">
    <property type="nucleotide sequence ID" value="NZ_JAHEPS010000003.1"/>
</dbReference>
<dbReference type="EMBL" id="JAHEPS010000003">
    <property type="protein sequence ID" value="MBT1444796.1"/>
    <property type="molecule type" value="Genomic_DNA"/>
</dbReference>
<keyword evidence="3 7" id="KW-0479">Metal-binding</keyword>
<dbReference type="Gene3D" id="3.40.390.10">
    <property type="entry name" value="Collagenase (Catalytic Domain)"/>
    <property type="match status" value="1"/>
</dbReference>